<feature type="domain" description="SbsA Ig-like" evidence="3">
    <location>
        <begin position="263"/>
        <end position="372"/>
    </location>
</feature>
<evidence type="ECO:0000259" key="3">
    <source>
        <dbReference type="Pfam" id="PF13205"/>
    </source>
</evidence>
<sequence>VAILTKMDCQLILNKIYLVVIMVLFFVSTVHAVPAAFFGTDTPTGESTFRSIVTSADASAVFYEYHFTAAHTTSQLNPVAVSGSDGSTVYVKITRAGSVEPYDDNFSHTHDGYSTYYYDSFSVSAANWTAAVTNGVKFEFFSDISMATPTTINAIGTFTNDWGDHGFNNSNPTPTENTTGTAIFTVFTASDNTTSTQQIGNITENAGDQVKHFVAEIDDSNYFTSVTIVPNGHGEIFGVGGYLLFSKVAIGSVPSGSGWTPSVPPEVTFNPANGATGIGVGSNITLTFTERIRNLDNSNLTDSNIDALITLKNANASGSVIPFDATINSTYQTITIDPTSDFASVQVVYVAIGATVEDFEDNSLTASNATFTCAAGGVPTASFSPAAGETNVSTSTNITISFDESVRNTDDSPITNENVDALVTLKNGNTSGANIGFDATISGNTITIDPTSNFTLNQVVFVEIAAVEDESGNQTTASNITFTTDNSCTATEVANSNYSVTGSVTGTSGGVVAVTCDTGYSGGGNWTCGTDGTFTGTSCTDINECSGITCGNGGTCTEDDGETNAG</sequence>
<gene>
    <name evidence="4" type="ORF">METZ01_LOCUS92777</name>
</gene>
<evidence type="ECO:0000256" key="1">
    <source>
        <dbReference type="ARBA" id="ARBA00022729"/>
    </source>
</evidence>
<dbReference type="InterPro" id="IPR014755">
    <property type="entry name" value="Cu-Rt/internalin_Ig-like"/>
</dbReference>
<name>A0A381VKC4_9ZZZZ</name>
<accession>A0A381VKC4</accession>
<dbReference type="AlphaFoldDB" id="A0A381VKC4"/>
<dbReference type="Pfam" id="PF13205">
    <property type="entry name" value="Big_5"/>
    <property type="match status" value="2"/>
</dbReference>
<feature type="non-terminal residue" evidence="4">
    <location>
        <position position="1"/>
    </location>
</feature>
<keyword evidence="2" id="KW-1133">Transmembrane helix</keyword>
<proteinExistence type="predicted"/>
<dbReference type="EMBL" id="UINC01008882">
    <property type="protein sequence ID" value="SVA39923.1"/>
    <property type="molecule type" value="Genomic_DNA"/>
</dbReference>
<evidence type="ECO:0000256" key="2">
    <source>
        <dbReference type="SAM" id="Phobius"/>
    </source>
</evidence>
<dbReference type="InterPro" id="IPR032812">
    <property type="entry name" value="SbsA_Ig"/>
</dbReference>
<feature type="domain" description="SbsA Ig-like" evidence="3">
    <location>
        <begin position="382"/>
        <end position="484"/>
    </location>
</feature>
<feature type="non-terminal residue" evidence="4">
    <location>
        <position position="566"/>
    </location>
</feature>
<dbReference type="Gene3D" id="2.60.40.1220">
    <property type="match status" value="2"/>
</dbReference>
<keyword evidence="2" id="KW-0472">Membrane</keyword>
<keyword evidence="2" id="KW-0812">Transmembrane</keyword>
<protein>
    <recommendedName>
        <fullName evidence="3">SbsA Ig-like domain-containing protein</fullName>
    </recommendedName>
</protein>
<feature type="transmembrane region" description="Helical" evidence="2">
    <location>
        <begin position="16"/>
        <end position="38"/>
    </location>
</feature>
<organism evidence="4">
    <name type="scientific">marine metagenome</name>
    <dbReference type="NCBI Taxonomy" id="408172"/>
    <lineage>
        <taxon>unclassified sequences</taxon>
        <taxon>metagenomes</taxon>
        <taxon>ecological metagenomes</taxon>
    </lineage>
</organism>
<evidence type="ECO:0000313" key="4">
    <source>
        <dbReference type="EMBL" id="SVA39923.1"/>
    </source>
</evidence>
<keyword evidence="1" id="KW-0732">Signal</keyword>
<reference evidence="4" key="1">
    <citation type="submission" date="2018-05" db="EMBL/GenBank/DDBJ databases">
        <authorList>
            <person name="Lanie J.A."/>
            <person name="Ng W.-L."/>
            <person name="Kazmierczak K.M."/>
            <person name="Andrzejewski T.M."/>
            <person name="Davidsen T.M."/>
            <person name="Wayne K.J."/>
            <person name="Tettelin H."/>
            <person name="Glass J.I."/>
            <person name="Rusch D."/>
            <person name="Podicherti R."/>
            <person name="Tsui H.-C.T."/>
            <person name="Winkler M.E."/>
        </authorList>
    </citation>
    <scope>NUCLEOTIDE SEQUENCE</scope>
</reference>